<evidence type="ECO:0000313" key="1">
    <source>
        <dbReference type="EMBL" id="KAI5662655.1"/>
    </source>
</evidence>
<keyword evidence="2" id="KW-1185">Reference proteome</keyword>
<proteinExistence type="predicted"/>
<protein>
    <submittedName>
        <fullName evidence="1">Uncharacterized protein</fullName>
    </submittedName>
</protein>
<accession>A0ACC0AQM4</accession>
<sequence length="207" mass="23603">MAAVDRWSCRRKLATKQEKTKGGDTHLKPRWKSDGYLVLDSKVRCDVEKLKLFKVYNSVILYVSCFCLMWSDMMMKIPHYISGFGHPSRVATSMNDLCFDVFGTSKEKKEPKELISLTWLNLNMKLFHPTFLGPEFLDLLPESEDYLALNYSSDTSDSVVLSRLLQACEFCGFCLPEILICGTLFCYFGKSFCTNGILGFGSFLLEV</sequence>
<reference evidence="2" key="1">
    <citation type="journal article" date="2023" name="Nat. Plants">
        <title>Single-cell RNA sequencing provides a high-resolution roadmap for understanding the multicellular compartmentation of specialized metabolism.</title>
        <authorList>
            <person name="Sun S."/>
            <person name="Shen X."/>
            <person name="Li Y."/>
            <person name="Li Y."/>
            <person name="Wang S."/>
            <person name="Li R."/>
            <person name="Zhang H."/>
            <person name="Shen G."/>
            <person name="Guo B."/>
            <person name="Wei J."/>
            <person name="Xu J."/>
            <person name="St-Pierre B."/>
            <person name="Chen S."/>
            <person name="Sun C."/>
        </authorList>
    </citation>
    <scope>NUCLEOTIDE SEQUENCE [LARGE SCALE GENOMIC DNA]</scope>
</reference>
<dbReference type="EMBL" id="CM044705">
    <property type="protein sequence ID" value="KAI5662655.1"/>
    <property type="molecule type" value="Genomic_DNA"/>
</dbReference>
<name>A0ACC0AQM4_CATRO</name>
<gene>
    <name evidence="1" type="ORF">M9H77_21978</name>
</gene>
<organism evidence="1 2">
    <name type="scientific">Catharanthus roseus</name>
    <name type="common">Madagascar periwinkle</name>
    <name type="synonym">Vinca rosea</name>
    <dbReference type="NCBI Taxonomy" id="4058"/>
    <lineage>
        <taxon>Eukaryota</taxon>
        <taxon>Viridiplantae</taxon>
        <taxon>Streptophyta</taxon>
        <taxon>Embryophyta</taxon>
        <taxon>Tracheophyta</taxon>
        <taxon>Spermatophyta</taxon>
        <taxon>Magnoliopsida</taxon>
        <taxon>eudicotyledons</taxon>
        <taxon>Gunneridae</taxon>
        <taxon>Pentapetalae</taxon>
        <taxon>asterids</taxon>
        <taxon>lamiids</taxon>
        <taxon>Gentianales</taxon>
        <taxon>Apocynaceae</taxon>
        <taxon>Rauvolfioideae</taxon>
        <taxon>Vinceae</taxon>
        <taxon>Catharanthinae</taxon>
        <taxon>Catharanthus</taxon>
    </lineage>
</organism>
<dbReference type="Proteomes" id="UP001060085">
    <property type="component" value="Linkage Group LG05"/>
</dbReference>
<comment type="caution">
    <text evidence="1">The sequence shown here is derived from an EMBL/GenBank/DDBJ whole genome shotgun (WGS) entry which is preliminary data.</text>
</comment>
<evidence type="ECO:0000313" key="2">
    <source>
        <dbReference type="Proteomes" id="UP001060085"/>
    </source>
</evidence>